<dbReference type="KEGG" id="aori:SD37_26890"/>
<dbReference type="AlphaFoldDB" id="A0A193CC85"/>
<name>A0A193CC85_AMYOR</name>
<dbReference type="GO" id="GO:0016779">
    <property type="term" value="F:nucleotidyltransferase activity"/>
    <property type="evidence" value="ECO:0007669"/>
    <property type="project" value="InterPro"/>
</dbReference>
<dbReference type="InterPro" id="IPR011051">
    <property type="entry name" value="RmlC_Cupin_sf"/>
</dbReference>
<dbReference type="GO" id="GO:0016853">
    <property type="term" value="F:isomerase activity"/>
    <property type="evidence" value="ECO:0007669"/>
    <property type="project" value="UniProtKB-KW"/>
</dbReference>
<dbReference type="Proteomes" id="UP000093695">
    <property type="component" value="Chromosome"/>
</dbReference>
<dbReference type="GO" id="GO:0005976">
    <property type="term" value="P:polysaccharide metabolic process"/>
    <property type="evidence" value="ECO:0007669"/>
    <property type="project" value="InterPro"/>
</dbReference>
<protein>
    <submittedName>
        <fullName evidence="2">Sugar isomerase</fullName>
    </submittedName>
</protein>
<dbReference type="STRING" id="31958.SD37_26890"/>
<dbReference type="EMBL" id="CP016174">
    <property type="protein sequence ID" value="ANN22059.1"/>
    <property type="molecule type" value="Genomic_DNA"/>
</dbReference>
<organism evidence="2 3">
    <name type="scientific">Amycolatopsis orientalis</name>
    <name type="common">Nocardia orientalis</name>
    <dbReference type="NCBI Taxonomy" id="31958"/>
    <lineage>
        <taxon>Bacteria</taxon>
        <taxon>Bacillati</taxon>
        <taxon>Actinomycetota</taxon>
        <taxon>Actinomycetes</taxon>
        <taxon>Pseudonocardiales</taxon>
        <taxon>Pseudonocardiaceae</taxon>
        <taxon>Amycolatopsis</taxon>
    </lineage>
</organism>
<dbReference type="InterPro" id="IPR014710">
    <property type="entry name" value="RmlC-like_jellyroll"/>
</dbReference>
<sequence>MTQAKRVAKPWGEERWLVPEGSPFGFKMIVVRKGNRTSLQYHEEKEEANLVLRGEGRLIFAETPNAPRAAYPLAPGDIVRVVPGQVHRIEATADIVLIEVSTPELDDVIRLEDDTGRKHGRIQQEHHD</sequence>
<evidence type="ECO:0000313" key="2">
    <source>
        <dbReference type="EMBL" id="ANN22059.1"/>
    </source>
</evidence>
<reference evidence="2 3" key="1">
    <citation type="journal article" date="2015" name="Genome Announc.">
        <title>Draft Genome Sequence of Norvancomycin-Producing Strain Amycolatopsis orientalis CPCC200066.</title>
        <authorList>
            <person name="Lei X."/>
            <person name="Yuan F."/>
            <person name="Shi Y."/>
            <person name="Li X."/>
            <person name="Wang L."/>
            <person name="Hong B."/>
        </authorList>
    </citation>
    <scope>NUCLEOTIDE SEQUENCE [LARGE SCALE GENOMIC DNA]</scope>
    <source>
        <strain evidence="2 3">B-37</strain>
    </source>
</reference>
<accession>A0A193CC85</accession>
<dbReference type="InterPro" id="IPR001538">
    <property type="entry name" value="Man6P_isomerase-2_C"/>
</dbReference>
<keyword evidence="3" id="KW-1185">Reference proteome</keyword>
<dbReference type="SUPFAM" id="SSF51182">
    <property type="entry name" value="RmlC-like cupins"/>
    <property type="match status" value="1"/>
</dbReference>
<feature type="domain" description="Mannose-6-phosphate isomerase type II C-terminal" evidence="1">
    <location>
        <begin position="3"/>
        <end position="113"/>
    </location>
</feature>
<dbReference type="Pfam" id="PF01050">
    <property type="entry name" value="MannoseP_isomer"/>
    <property type="match status" value="1"/>
</dbReference>
<keyword evidence="2" id="KW-0413">Isomerase</keyword>
<evidence type="ECO:0000259" key="1">
    <source>
        <dbReference type="Pfam" id="PF01050"/>
    </source>
</evidence>
<gene>
    <name evidence="2" type="ORF">SD37_26890</name>
</gene>
<dbReference type="Gene3D" id="2.60.120.10">
    <property type="entry name" value="Jelly Rolls"/>
    <property type="match status" value="1"/>
</dbReference>
<evidence type="ECO:0000313" key="3">
    <source>
        <dbReference type="Proteomes" id="UP000093695"/>
    </source>
</evidence>
<proteinExistence type="predicted"/>